<dbReference type="Pfam" id="PF06042">
    <property type="entry name" value="NTP_transf_6"/>
    <property type="match status" value="1"/>
</dbReference>
<evidence type="ECO:0000313" key="2">
    <source>
        <dbReference type="Proteomes" id="UP000051015"/>
    </source>
</evidence>
<gene>
    <name evidence="1" type="ORF">FC19_GL000176</name>
</gene>
<evidence type="ECO:0008006" key="3">
    <source>
        <dbReference type="Google" id="ProtNLM"/>
    </source>
</evidence>
<protein>
    <recommendedName>
        <fullName evidence="3">Nucleotidyltransferase family protein</fullName>
    </recommendedName>
</protein>
<dbReference type="InterPro" id="IPR009267">
    <property type="entry name" value="NTP_transf_6"/>
</dbReference>
<dbReference type="PANTHER" id="PTHR39166:SF1">
    <property type="entry name" value="BLL1166 PROTEIN"/>
    <property type="match status" value="1"/>
</dbReference>
<comment type="caution">
    <text evidence="1">The sequence shown here is derived from an EMBL/GenBank/DDBJ whole genome shotgun (WGS) entry which is preliminary data.</text>
</comment>
<name>A0A0R2CYN6_9LACO</name>
<reference evidence="1 2" key="1">
    <citation type="journal article" date="2015" name="Genome Announc.">
        <title>Expanding the biotechnology potential of lactobacilli through comparative genomics of 213 strains and associated genera.</title>
        <authorList>
            <person name="Sun Z."/>
            <person name="Harris H.M."/>
            <person name="McCann A."/>
            <person name="Guo C."/>
            <person name="Argimon S."/>
            <person name="Zhang W."/>
            <person name="Yang X."/>
            <person name="Jeffery I.B."/>
            <person name="Cooney J.C."/>
            <person name="Kagawa T.F."/>
            <person name="Liu W."/>
            <person name="Song Y."/>
            <person name="Salvetti E."/>
            <person name="Wrobel A."/>
            <person name="Rasinkangas P."/>
            <person name="Parkhill J."/>
            <person name="Rea M.C."/>
            <person name="O'Sullivan O."/>
            <person name="Ritari J."/>
            <person name="Douillard F.P."/>
            <person name="Paul Ross R."/>
            <person name="Yang R."/>
            <person name="Briner A.E."/>
            <person name="Felis G.E."/>
            <person name="de Vos W.M."/>
            <person name="Barrangou R."/>
            <person name="Klaenhammer T.R."/>
            <person name="Caufield P.W."/>
            <person name="Cui Y."/>
            <person name="Zhang H."/>
            <person name="O'Toole P.W."/>
        </authorList>
    </citation>
    <scope>NUCLEOTIDE SEQUENCE [LARGE SCALE GENOMIC DNA]</scope>
    <source>
        <strain evidence="1 2">DSM 21051</strain>
    </source>
</reference>
<accession>A0A0R2CYN6</accession>
<proteinExistence type="predicted"/>
<dbReference type="PATRIC" id="fig|1423725.3.peg.180"/>
<dbReference type="Proteomes" id="UP000051015">
    <property type="component" value="Unassembled WGS sequence"/>
</dbReference>
<dbReference type="RefSeq" id="WP_235809297.1">
    <property type="nucleotide sequence ID" value="NZ_AYZD01000009.1"/>
</dbReference>
<dbReference type="PANTHER" id="PTHR39166">
    <property type="entry name" value="BLL1166 PROTEIN"/>
    <property type="match status" value="1"/>
</dbReference>
<dbReference type="AlphaFoldDB" id="A0A0R2CYN6"/>
<organism evidence="1 2">
    <name type="scientific">Liquorilactobacillus aquaticus DSM 21051</name>
    <dbReference type="NCBI Taxonomy" id="1423725"/>
    <lineage>
        <taxon>Bacteria</taxon>
        <taxon>Bacillati</taxon>
        <taxon>Bacillota</taxon>
        <taxon>Bacilli</taxon>
        <taxon>Lactobacillales</taxon>
        <taxon>Lactobacillaceae</taxon>
        <taxon>Liquorilactobacillus</taxon>
    </lineage>
</organism>
<sequence>MVHLKFFQTLCANFFQSGRNCKLNKPSYTLRKKQKKYRLPWKGDANSVDSFQNEKIVKRIISKNKDLMQILRIIKLLDLKQGVLAAGSIRNTVWQVLSGQQVFLENDVDLVYYDPSKPQNYDFFIESQLRENYPGYNWQVKNEVYMHDYDFKKENPFVSVEDAIAHFVETPTCIGAYLNTNEILKLIIPYGVDDLVNFTCRPVPAFREDQQHLDIFKNRIRCKKWIKKYPQLKVIV</sequence>
<keyword evidence="2" id="KW-1185">Reference proteome</keyword>
<dbReference type="EMBL" id="AYZD01000009">
    <property type="protein sequence ID" value="KRM97070.1"/>
    <property type="molecule type" value="Genomic_DNA"/>
</dbReference>
<evidence type="ECO:0000313" key="1">
    <source>
        <dbReference type="EMBL" id="KRM97070.1"/>
    </source>
</evidence>
<dbReference type="STRING" id="1423725.FC19_GL000176"/>